<name>A0AAE0DNY4_9LECA</name>
<protein>
    <recommendedName>
        <fullName evidence="3">Nephrocystin 3-like N-terminal domain-containing protein</fullName>
    </recommendedName>
</protein>
<dbReference type="Proteomes" id="UP001276659">
    <property type="component" value="Unassembled WGS sequence"/>
</dbReference>
<dbReference type="PANTHER" id="PTHR47791:SF1">
    <property type="entry name" value="ENDO MANNANASE, GH76 FAMILY (EUROFUNG)"/>
    <property type="match status" value="1"/>
</dbReference>
<dbReference type="InterPro" id="IPR056884">
    <property type="entry name" value="NPHP3-like_N"/>
</dbReference>
<organism evidence="4 5">
    <name type="scientific">Lepraria neglecta</name>
    <dbReference type="NCBI Taxonomy" id="209136"/>
    <lineage>
        <taxon>Eukaryota</taxon>
        <taxon>Fungi</taxon>
        <taxon>Dikarya</taxon>
        <taxon>Ascomycota</taxon>
        <taxon>Pezizomycotina</taxon>
        <taxon>Lecanoromycetes</taxon>
        <taxon>OSLEUM clade</taxon>
        <taxon>Lecanoromycetidae</taxon>
        <taxon>Lecanorales</taxon>
        <taxon>Lecanorineae</taxon>
        <taxon>Stereocaulaceae</taxon>
        <taxon>Lepraria</taxon>
    </lineage>
</organism>
<dbReference type="SUPFAM" id="SSF48208">
    <property type="entry name" value="Six-hairpin glycosidases"/>
    <property type="match status" value="1"/>
</dbReference>
<evidence type="ECO:0000313" key="5">
    <source>
        <dbReference type="Proteomes" id="UP001276659"/>
    </source>
</evidence>
<evidence type="ECO:0000259" key="3">
    <source>
        <dbReference type="Pfam" id="PF24883"/>
    </source>
</evidence>
<dbReference type="Pfam" id="PF03663">
    <property type="entry name" value="Glyco_hydro_76"/>
    <property type="match status" value="1"/>
</dbReference>
<dbReference type="Gene3D" id="1.50.10.20">
    <property type="match status" value="1"/>
</dbReference>
<keyword evidence="2" id="KW-0732">Signal</keyword>
<keyword evidence="5" id="KW-1185">Reference proteome</keyword>
<comment type="caution">
    <text evidence="4">The sequence shown here is derived from an EMBL/GenBank/DDBJ whole genome shotgun (WGS) entry which is preliminary data.</text>
</comment>
<feature type="signal peptide" evidence="2">
    <location>
        <begin position="1"/>
        <end position="15"/>
    </location>
</feature>
<accession>A0AAE0DNY4</accession>
<feature type="domain" description="Nephrocystin 3-like N-terminal" evidence="3">
    <location>
        <begin position="425"/>
        <end position="494"/>
    </location>
</feature>
<dbReference type="AlphaFoldDB" id="A0AAE0DNY4"/>
<dbReference type="InterPro" id="IPR005198">
    <property type="entry name" value="Glyco_hydro_76"/>
</dbReference>
<evidence type="ECO:0000313" key="4">
    <source>
        <dbReference type="EMBL" id="KAK3177238.1"/>
    </source>
</evidence>
<evidence type="ECO:0000256" key="2">
    <source>
        <dbReference type="SAM" id="SignalP"/>
    </source>
</evidence>
<keyword evidence="1" id="KW-0677">Repeat</keyword>
<dbReference type="GO" id="GO:0005975">
    <property type="term" value="P:carbohydrate metabolic process"/>
    <property type="evidence" value="ECO:0007669"/>
    <property type="project" value="InterPro"/>
</dbReference>
<reference evidence="4" key="1">
    <citation type="submission" date="2022-11" db="EMBL/GenBank/DDBJ databases">
        <title>Chromosomal genome sequence assembly and mating type (MAT) locus characterization of the leprose asexual lichenized fungus Lepraria neglecta (Nyl.) Erichsen.</title>
        <authorList>
            <person name="Allen J.L."/>
            <person name="Pfeffer B."/>
        </authorList>
    </citation>
    <scope>NUCLEOTIDE SEQUENCE</scope>
    <source>
        <strain evidence="4">Allen 5258</strain>
    </source>
</reference>
<gene>
    <name evidence="4" type="ORF">OEA41_008567</name>
</gene>
<dbReference type="PANTHER" id="PTHR47791">
    <property type="entry name" value="MEIOTICALLY UP-REGULATED GENE 191 PROTEIN"/>
    <property type="match status" value="1"/>
</dbReference>
<proteinExistence type="predicted"/>
<dbReference type="InterPro" id="IPR053169">
    <property type="entry name" value="MUG_Protein"/>
</dbReference>
<evidence type="ECO:0000256" key="1">
    <source>
        <dbReference type="ARBA" id="ARBA00022737"/>
    </source>
</evidence>
<feature type="chain" id="PRO_5042224945" description="Nephrocystin 3-like N-terminal domain-containing protein" evidence="2">
    <location>
        <begin position="16"/>
        <end position="781"/>
    </location>
</feature>
<dbReference type="Pfam" id="PF24883">
    <property type="entry name" value="NPHP3_N"/>
    <property type="match status" value="1"/>
</dbReference>
<sequence>MYWSLILLALAPTATTPLEQYFLGNTTDISHAQTGIITMQEWYNEATGLWNPNLWWNSANILTVLADFAALDHSLDEVAHHVFENTFEKAQQNVFQNLKIMTPHSISTYQWPHFPPGYTEPAIVGSAGFLNDFYDDEGWWALAWLKIYDITKKPRYLQAAIDIFEDMKTGWGATCGGMWWNKQHTYTGAIENELFLTVAAQLANRASEKQDYLQWALKEWEWFQGTGMINAEYSINNGVDFDTCENDGGTVWTYNQGVILGGLVELHKASPDDSYLVVAEKIAIAAIENLSDSDGILHEQGEPDCGVDGSQFKGIFMRNLQILRQARPNHRYETFINDNADSIWLNDRGNGNQLGLVWSGPFVSADAITQSSACDALVAALGTDATGLLPQTPEKIQDIRNWLQPTDYSASSSQYKRNLASYVLGTGRWTQEPQYQQWIDSQDHGTLWVRAIPDTGKSVVAAHLTLELGNSDKVPVVYFFFRQIITTNRTPNSLPRLGQLKPTTTKVFMTSRLVPRIEKVLRKPSILQITLGQQLVDKDIAVYIEHRLANMGLPTENRKEVRRSLMSKSQGLFLYTKLMMDDILGSQWFAEPASLLTALDKLPNGLADMYTRMLYDHSVRSTLPQSLQLTILQWVTHSSRPLRLLEIATMVDSSPKQYSFNFNSRSLGCSRNTKSVIRAAYGPLTEILADETVSIIPHSFTEYFIDPERDTAEANEHSFPSIVPAISHKDMAISCVNYLTSGWANDFECEKDKTRSYCSSLPSKIVAAYAKHLFLKCARSS</sequence>
<dbReference type="InterPro" id="IPR008928">
    <property type="entry name" value="6-hairpin_glycosidase_sf"/>
</dbReference>
<dbReference type="EMBL" id="JASNWA010000004">
    <property type="protein sequence ID" value="KAK3177238.1"/>
    <property type="molecule type" value="Genomic_DNA"/>
</dbReference>